<dbReference type="AlphaFoldDB" id="A0AAD5UYH7"/>
<dbReference type="PANTHER" id="PTHR10039:SF16">
    <property type="entry name" value="GPI INOSITOL-DEACYLASE"/>
    <property type="match status" value="1"/>
</dbReference>
<evidence type="ECO:0000256" key="2">
    <source>
        <dbReference type="SAM" id="MobiDB-lite"/>
    </source>
</evidence>
<evidence type="ECO:0000313" key="4">
    <source>
        <dbReference type="EMBL" id="KAJ3481239.1"/>
    </source>
</evidence>
<organism evidence="4 5">
    <name type="scientific">Meripilus lineatus</name>
    <dbReference type="NCBI Taxonomy" id="2056292"/>
    <lineage>
        <taxon>Eukaryota</taxon>
        <taxon>Fungi</taxon>
        <taxon>Dikarya</taxon>
        <taxon>Basidiomycota</taxon>
        <taxon>Agaricomycotina</taxon>
        <taxon>Agaricomycetes</taxon>
        <taxon>Polyporales</taxon>
        <taxon>Meripilaceae</taxon>
        <taxon>Meripilus</taxon>
    </lineage>
</organism>
<dbReference type="InterPro" id="IPR027417">
    <property type="entry name" value="P-loop_NTPase"/>
</dbReference>
<dbReference type="EMBL" id="JANAWD010000332">
    <property type="protein sequence ID" value="KAJ3481239.1"/>
    <property type="molecule type" value="Genomic_DNA"/>
</dbReference>
<feature type="compositionally biased region" description="Basic and acidic residues" evidence="2">
    <location>
        <begin position="648"/>
        <end position="660"/>
    </location>
</feature>
<feature type="domain" description="Nephrocystin 3-like N-terminal" evidence="3">
    <location>
        <begin position="8"/>
        <end position="145"/>
    </location>
</feature>
<dbReference type="SMART" id="SM00248">
    <property type="entry name" value="ANK"/>
    <property type="match status" value="4"/>
</dbReference>
<dbReference type="Proteomes" id="UP001212997">
    <property type="component" value="Unassembled WGS sequence"/>
</dbReference>
<dbReference type="InterPro" id="IPR036770">
    <property type="entry name" value="Ankyrin_rpt-contain_sf"/>
</dbReference>
<dbReference type="Gene3D" id="3.40.50.300">
    <property type="entry name" value="P-loop containing nucleotide triphosphate hydrolases"/>
    <property type="match status" value="1"/>
</dbReference>
<name>A0AAD5UYH7_9APHY</name>
<reference evidence="4" key="1">
    <citation type="submission" date="2022-07" db="EMBL/GenBank/DDBJ databases">
        <title>Genome Sequence of Physisporinus lineatus.</title>
        <authorList>
            <person name="Buettner E."/>
        </authorList>
    </citation>
    <scope>NUCLEOTIDE SEQUENCE</scope>
    <source>
        <strain evidence="4">VT162</strain>
    </source>
</reference>
<keyword evidence="1" id="KW-0677">Repeat</keyword>
<evidence type="ECO:0000313" key="5">
    <source>
        <dbReference type="Proteomes" id="UP001212997"/>
    </source>
</evidence>
<accession>A0AAD5UYH7</accession>
<feature type="region of interest" description="Disordered" evidence="2">
    <location>
        <begin position="648"/>
        <end position="673"/>
    </location>
</feature>
<dbReference type="InterPro" id="IPR056884">
    <property type="entry name" value="NPHP3-like_N"/>
</dbReference>
<dbReference type="Gene3D" id="1.25.40.20">
    <property type="entry name" value="Ankyrin repeat-containing domain"/>
    <property type="match status" value="1"/>
</dbReference>
<dbReference type="SUPFAM" id="SSF48403">
    <property type="entry name" value="Ankyrin repeat"/>
    <property type="match status" value="1"/>
</dbReference>
<proteinExistence type="predicted"/>
<sequence length="708" mass="80912">MDPKGDVAGTGKTFLASAVIEELAKSGPVSSVYCDSKCTTARGILELLAAQSLNQIGKRSTGSWRLRPDAVNFDFSGEFSGLERKDSYSFDDIPKLITTVTKIFEAPFIVVDALDECPDRLETSRLIDALLPLAKSGLKIFLTSREERFFVERMKDIPLDARIRLQNQNAQDIQLHITHTIDGSVSARSDLPDPEKQRIRSTIEEEFKEKAEGGMFLLIDRLLKPVVTRVTTKEIMLDLQNLPADCEDLWLRILMSIDEACGRNDESRRRISLALVWLMGTVVPLELEVLNEVLKGDEGWEEEPEGEWEGEENELPYWAHWILNPGPDPDQSIVNALGSLVVYDTRTRIIRFSHSTVHEYLEGDHPFAPYRIKNAREEVAIYLLQYLHRDRKKRNPLRTFVMHEWVSHLKSLTPEKEDCYNLFMELTRDPTNDQRWQRIRRAELALGYYFFCPIIEGPVSIAIRCGFNWMLERMARKDPDLIRTKLPDHAPVLYAVEAGNSEAFKTLYEFENFDINGMVKTRYGTFTSPLRIAIESGGSEIVDTVVSIEPDIHLMFPPHNQSFLHIACNSPFPKIHVISRLLKHHDRVDINTKDAQGRTPFHCLAERVTDDTYKGVEAFKLLIRHGSNIHAMTNRGETALAITEQLESENKEKHEEEKRKSAVSTPYTSHENDSFSSLYSLLLPPPPPPPPSRVIVIQYLRHVMNLPE</sequence>
<gene>
    <name evidence="4" type="ORF">NLI96_g7795</name>
</gene>
<comment type="caution">
    <text evidence="4">The sequence shown here is derived from an EMBL/GenBank/DDBJ whole genome shotgun (WGS) entry which is preliminary data.</text>
</comment>
<evidence type="ECO:0000256" key="1">
    <source>
        <dbReference type="ARBA" id="ARBA00022737"/>
    </source>
</evidence>
<dbReference type="InterPro" id="IPR002110">
    <property type="entry name" value="Ankyrin_rpt"/>
</dbReference>
<protein>
    <recommendedName>
        <fullName evidence="3">Nephrocystin 3-like N-terminal domain-containing protein</fullName>
    </recommendedName>
</protein>
<evidence type="ECO:0000259" key="3">
    <source>
        <dbReference type="Pfam" id="PF24883"/>
    </source>
</evidence>
<dbReference type="PANTHER" id="PTHR10039">
    <property type="entry name" value="AMELOGENIN"/>
    <property type="match status" value="1"/>
</dbReference>
<dbReference type="Pfam" id="PF24883">
    <property type="entry name" value="NPHP3_N"/>
    <property type="match status" value="1"/>
</dbReference>
<keyword evidence="5" id="KW-1185">Reference proteome</keyword>